<evidence type="ECO:0000313" key="2">
    <source>
        <dbReference type="EMBL" id="RGR56851.1"/>
    </source>
</evidence>
<gene>
    <name evidence="2" type="ORF">DWY38_00415</name>
</gene>
<protein>
    <submittedName>
        <fullName evidence="2">Uncharacterized protein</fullName>
    </submittedName>
</protein>
<organism evidence="2 3">
    <name type="scientific">Agathobacter rectalis</name>
    <dbReference type="NCBI Taxonomy" id="39491"/>
    <lineage>
        <taxon>Bacteria</taxon>
        <taxon>Bacillati</taxon>
        <taxon>Bacillota</taxon>
        <taxon>Clostridia</taxon>
        <taxon>Lachnospirales</taxon>
        <taxon>Lachnospiraceae</taxon>
        <taxon>Agathobacter</taxon>
    </lineage>
</organism>
<dbReference type="Proteomes" id="UP000266066">
    <property type="component" value="Unassembled WGS sequence"/>
</dbReference>
<dbReference type="AlphaFoldDB" id="A0A395V5D3"/>
<proteinExistence type="predicted"/>
<keyword evidence="1" id="KW-0472">Membrane</keyword>
<dbReference type="EMBL" id="QRUJ01000001">
    <property type="protein sequence ID" value="RGR56851.1"/>
    <property type="molecule type" value="Genomic_DNA"/>
</dbReference>
<keyword evidence="1" id="KW-1133">Transmembrane helix</keyword>
<reference evidence="2 3" key="1">
    <citation type="submission" date="2018-08" db="EMBL/GenBank/DDBJ databases">
        <title>A genome reference for cultivated species of the human gut microbiota.</title>
        <authorList>
            <person name="Zou Y."/>
            <person name="Xue W."/>
            <person name="Luo G."/>
        </authorList>
    </citation>
    <scope>NUCLEOTIDE SEQUENCE [LARGE SCALE GENOMIC DNA]</scope>
    <source>
        <strain evidence="2 3">AF25-15</strain>
    </source>
</reference>
<sequence length="116" mass="13331">MELLNFLSQVPIPVLILVIAVLVVVTAVVVYQYAKAKGLDGIRKEVYKLFLHAEHIYKESGQGEKKLKWVVQQARGLLPKWLQVIMSEEVLLKIIDWWFKEVKDLLDDGKVNSSQN</sequence>
<feature type="transmembrane region" description="Helical" evidence="1">
    <location>
        <begin position="12"/>
        <end position="34"/>
    </location>
</feature>
<evidence type="ECO:0000313" key="3">
    <source>
        <dbReference type="Proteomes" id="UP000266066"/>
    </source>
</evidence>
<dbReference type="RefSeq" id="WP_117963896.1">
    <property type="nucleotide sequence ID" value="NZ_QRUJ01000001.1"/>
</dbReference>
<comment type="caution">
    <text evidence="2">The sequence shown here is derived from an EMBL/GenBank/DDBJ whole genome shotgun (WGS) entry which is preliminary data.</text>
</comment>
<name>A0A395V5D3_9FIRM</name>
<accession>A0A395V5D3</accession>
<evidence type="ECO:0000256" key="1">
    <source>
        <dbReference type="SAM" id="Phobius"/>
    </source>
</evidence>
<keyword evidence="1" id="KW-0812">Transmembrane</keyword>